<evidence type="ECO:0000313" key="3">
    <source>
        <dbReference type="Proteomes" id="UP001208570"/>
    </source>
</evidence>
<sequence>MGTTGVMVKDPDISEKETLTVTGRGITYVTSEGEIIEYPGIITGVMVKDPDISEKETLTVTGRGITYVTSEGEIIEKTRIPGKYVGRTAPSVSKQEISRVKGESPSIREDDDYEMIDIPDDLPQRGVTPNTDSKDYTNLHFTNL</sequence>
<dbReference type="AlphaFoldDB" id="A0AAD9J2V0"/>
<proteinExistence type="predicted"/>
<reference evidence="2" key="1">
    <citation type="journal article" date="2023" name="Mol. Biol. Evol.">
        <title>Third-Generation Sequencing Reveals the Adaptive Role of the Epigenome in Three Deep-Sea Polychaetes.</title>
        <authorList>
            <person name="Perez M."/>
            <person name="Aroh O."/>
            <person name="Sun Y."/>
            <person name="Lan Y."/>
            <person name="Juniper S.K."/>
            <person name="Young C.R."/>
            <person name="Angers B."/>
            <person name="Qian P.Y."/>
        </authorList>
    </citation>
    <scope>NUCLEOTIDE SEQUENCE</scope>
    <source>
        <strain evidence="2">P08H-3</strain>
    </source>
</reference>
<protein>
    <submittedName>
        <fullName evidence="2">Uncharacterized protein</fullName>
    </submittedName>
</protein>
<keyword evidence="3" id="KW-1185">Reference proteome</keyword>
<evidence type="ECO:0000256" key="1">
    <source>
        <dbReference type="SAM" id="MobiDB-lite"/>
    </source>
</evidence>
<gene>
    <name evidence="2" type="ORF">LSH36_688g00000</name>
</gene>
<name>A0AAD9J2V0_9ANNE</name>
<dbReference type="Proteomes" id="UP001208570">
    <property type="component" value="Unassembled WGS sequence"/>
</dbReference>
<comment type="caution">
    <text evidence="2">The sequence shown here is derived from an EMBL/GenBank/DDBJ whole genome shotgun (WGS) entry which is preliminary data.</text>
</comment>
<dbReference type="EMBL" id="JAODUP010000688">
    <property type="protein sequence ID" value="KAK2145308.1"/>
    <property type="molecule type" value="Genomic_DNA"/>
</dbReference>
<accession>A0AAD9J2V0</accession>
<feature type="compositionally biased region" description="Basic and acidic residues" evidence="1">
    <location>
        <begin position="96"/>
        <end position="108"/>
    </location>
</feature>
<feature type="compositionally biased region" description="Acidic residues" evidence="1">
    <location>
        <begin position="109"/>
        <end position="120"/>
    </location>
</feature>
<feature type="region of interest" description="Disordered" evidence="1">
    <location>
        <begin position="86"/>
        <end position="144"/>
    </location>
</feature>
<organism evidence="2 3">
    <name type="scientific">Paralvinella palmiformis</name>
    <dbReference type="NCBI Taxonomy" id="53620"/>
    <lineage>
        <taxon>Eukaryota</taxon>
        <taxon>Metazoa</taxon>
        <taxon>Spiralia</taxon>
        <taxon>Lophotrochozoa</taxon>
        <taxon>Annelida</taxon>
        <taxon>Polychaeta</taxon>
        <taxon>Sedentaria</taxon>
        <taxon>Canalipalpata</taxon>
        <taxon>Terebellida</taxon>
        <taxon>Terebelliformia</taxon>
        <taxon>Alvinellidae</taxon>
        <taxon>Paralvinella</taxon>
    </lineage>
</organism>
<evidence type="ECO:0000313" key="2">
    <source>
        <dbReference type="EMBL" id="KAK2145308.1"/>
    </source>
</evidence>